<keyword evidence="2" id="KW-1185">Reference proteome</keyword>
<evidence type="ECO:0000313" key="2">
    <source>
        <dbReference type="Proteomes" id="UP001484535"/>
    </source>
</evidence>
<organism evidence="1 2">
    <name type="scientific">Aurantiacibacter flavus</name>
    <dbReference type="NCBI Taxonomy" id="3145232"/>
    <lineage>
        <taxon>Bacteria</taxon>
        <taxon>Pseudomonadati</taxon>
        <taxon>Pseudomonadota</taxon>
        <taxon>Alphaproteobacteria</taxon>
        <taxon>Sphingomonadales</taxon>
        <taxon>Erythrobacteraceae</taxon>
        <taxon>Aurantiacibacter</taxon>
    </lineage>
</organism>
<dbReference type="RefSeq" id="WP_346785404.1">
    <property type="nucleotide sequence ID" value="NZ_JBDLBR010000004.1"/>
</dbReference>
<dbReference type="Proteomes" id="UP001484535">
    <property type="component" value="Unassembled WGS sequence"/>
</dbReference>
<comment type="caution">
    <text evidence="1">The sequence shown here is derived from an EMBL/GenBank/DDBJ whole genome shotgun (WGS) entry which is preliminary data.</text>
</comment>
<accession>A0ABV0CYK2</accession>
<evidence type="ECO:0000313" key="1">
    <source>
        <dbReference type="EMBL" id="MEN7537948.1"/>
    </source>
</evidence>
<gene>
    <name evidence="1" type="ORF">ABDJ38_12270</name>
</gene>
<sequence>MTDAKHETTDEDRRKELKVLLDKIAAHPEHDMTAERERVAVLKRVLAD</sequence>
<reference evidence="1 2" key="1">
    <citation type="submission" date="2024-05" db="EMBL/GenBank/DDBJ databases">
        <authorList>
            <person name="Park S."/>
        </authorList>
    </citation>
    <scope>NUCLEOTIDE SEQUENCE [LARGE SCALE GENOMIC DNA]</scope>
    <source>
        <strain evidence="1 2">DGU5</strain>
    </source>
</reference>
<dbReference type="EMBL" id="JBDLBR010000004">
    <property type="protein sequence ID" value="MEN7537948.1"/>
    <property type="molecule type" value="Genomic_DNA"/>
</dbReference>
<name>A0ABV0CYK2_9SPHN</name>
<proteinExistence type="predicted"/>
<protein>
    <submittedName>
        <fullName evidence="1">Uncharacterized protein</fullName>
    </submittedName>
</protein>